<dbReference type="GO" id="GO:0004839">
    <property type="term" value="F:ubiquitin activating enzyme activity"/>
    <property type="evidence" value="ECO:0007669"/>
    <property type="project" value="UniProtKB-EC"/>
</dbReference>
<dbReference type="PANTHER" id="PTHR10953:SF162">
    <property type="entry name" value="SUMO-ACTIVATING ENZYME SUBUNIT 1"/>
    <property type="match status" value="1"/>
</dbReference>
<gene>
    <name evidence="2" type="primary">AOS1</name>
    <name evidence="2" type="ORF">SEPCBS57363_001638</name>
</gene>
<reference evidence="2 3" key="1">
    <citation type="submission" date="2024-01" db="EMBL/GenBank/DDBJ databases">
        <authorList>
            <person name="Allen C."/>
            <person name="Tagirdzhanova G."/>
        </authorList>
    </citation>
    <scope>NUCLEOTIDE SEQUENCE [LARGE SCALE GENOMIC DNA]</scope>
    <source>
        <strain evidence="2 3">CBS 573.63</strain>
    </source>
</reference>
<dbReference type="InterPro" id="IPR045886">
    <property type="entry name" value="ThiF/MoeB/HesA"/>
</dbReference>
<evidence type="ECO:0000313" key="3">
    <source>
        <dbReference type="Proteomes" id="UP001642501"/>
    </source>
</evidence>
<dbReference type="InterPro" id="IPR000594">
    <property type="entry name" value="ThiF_NAD_FAD-bd"/>
</dbReference>
<dbReference type="InterPro" id="IPR035985">
    <property type="entry name" value="Ubiquitin-activating_enz"/>
</dbReference>
<dbReference type="SUPFAM" id="SSF69572">
    <property type="entry name" value="Activating enzymes of the ubiquitin-like proteins"/>
    <property type="match status" value="1"/>
</dbReference>
<keyword evidence="2" id="KW-0436">Ligase</keyword>
<comment type="caution">
    <text evidence="2">The sequence shown here is derived from an EMBL/GenBank/DDBJ whole genome shotgun (WGS) entry which is preliminary data.</text>
</comment>
<feature type="domain" description="THIF-type NAD/FAD binding fold" evidence="1">
    <location>
        <begin position="44"/>
        <end position="412"/>
    </location>
</feature>
<proteinExistence type="predicted"/>
<dbReference type="Pfam" id="PF00899">
    <property type="entry name" value="ThiF"/>
    <property type="match status" value="1"/>
</dbReference>
<organism evidence="2 3">
    <name type="scientific">Sporothrix epigloea</name>
    <dbReference type="NCBI Taxonomy" id="1892477"/>
    <lineage>
        <taxon>Eukaryota</taxon>
        <taxon>Fungi</taxon>
        <taxon>Dikarya</taxon>
        <taxon>Ascomycota</taxon>
        <taxon>Pezizomycotina</taxon>
        <taxon>Sordariomycetes</taxon>
        <taxon>Sordariomycetidae</taxon>
        <taxon>Ophiostomatales</taxon>
        <taxon>Ophiostomataceae</taxon>
        <taxon>Sporothrix</taxon>
    </lineage>
</organism>
<dbReference type="EMBL" id="CAWUOM010000017">
    <property type="protein sequence ID" value="CAK7265543.1"/>
    <property type="molecule type" value="Genomic_DNA"/>
</dbReference>
<name>A0ABP0DD15_9PEZI</name>
<dbReference type="Proteomes" id="UP001642501">
    <property type="component" value="Unassembled WGS sequence"/>
</dbReference>
<keyword evidence="3" id="KW-1185">Reference proteome</keyword>
<protein>
    <submittedName>
        <fullName evidence="2">E1 ubiquitin-activating protein aos1</fullName>
        <ecNumber evidence="2">6.2.1.45</ecNumber>
    </submittedName>
</protein>
<sequence>MTTTASSDVAPTEAYALLTSAAGGLPATMPDVRAEMTEDEIALYDRQIRLWGMRAQEKLRSANVLLVTARALGNEVGKNLVLAGIGSLTVADHENVTEEDLGAQFLLATPSVGDVVPSDATPAQRYAADRAAAAAVVGTNRAVAVSQQLSAMNPRVKIVAERRDVSTQPASYFQQFSLVIVTDRKPAVLNYINTATRLQNQPFYAASSYGFYGFIFADLIEHEFIITRDRGNIVSKPGDRETRTRTIVDVKVDGEEGTVGLKETITKREAYSTWYLASDASPLPQSIRSVPRRLRNVTPLLACLRALWKFQENHDGDANPRMPSVNSANDRAEFIGLVNQKQAFLGTPPVAADKIREFLQSVESMREISPVATVLGGQLAQDVINTIGHTQQPIQNLLVFDGTTMQSSVYAMHPEMNLGNAQLATAPNTTAPESASEATGGTMSAAVERAFAAGAATGAVIEATAATAAATVPADTSIALSTPTQASK</sequence>
<evidence type="ECO:0000259" key="1">
    <source>
        <dbReference type="Pfam" id="PF00899"/>
    </source>
</evidence>
<accession>A0ABP0DD15</accession>
<dbReference type="EC" id="6.2.1.45" evidence="2"/>
<evidence type="ECO:0000313" key="2">
    <source>
        <dbReference type="EMBL" id="CAK7265543.1"/>
    </source>
</evidence>
<dbReference type="PANTHER" id="PTHR10953">
    <property type="entry name" value="UBIQUITIN-ACTIVATING ENZYME E1"/>
    <property type="match status" value="1"/>
</dbReference>
<dbReference type="Gene3D" id="3.40.50.720">
    <property type="entry name" value="NAD(P)-binding Rossmann-like Domain"/>
    <property type="match status" value="1"/>
</dbReference>